<sequence length="118" mass="13185">MAQVTIVGKVAEVTSEGYPRLKLWETYDFKGEPRNRLWTAWLDNPGNFKKDDEVQVDGSLGTKVGTYNKPGQETKQVVEHSLNNCHVKLLKAAEPKTYIQEVIDIVTPAPGLPSDTPF</sequence>
<proteinExistence type="predicted"/>
<evidence type="ECO:0000313" key="1">
    <source>
        <dbReference type="EMBL" id="CAB4149565.1"/>
    </source>
</evidence>
<protein>
    <submittedName>
        <fullName evidence="1">Uncharacterized protein</fullName>
    </submittedName>
</protein>
<name>A0A6J5MQX5_9CAUD</name>
<gene>
    <name evidence="1" type="ORF">UFOVP546_8</name>
</gene>
<accession>A0A6J5MQX5</accession>
<dbReference type="EMBL" id="LR796528">
    <property type="protein sequence ID" value="CAB4149565.1"/>
    <property type="molecule type" value="Genomic_DNA"/>
</dbReference>
<organism evidence="1">
    <name type="scientific">uncultured Caudovirales phage</name>
    <dbReference type="NCBI Taxonomy" id="2100421"/>
    <lineage>
        <taxon>Viruses</taxon>
        <taxon>Duplodnaviria</taxon>
        <taxon>Heunggongvirae</taxon>
        <taxon>Uroviricota</taxon>
        <taxon>Caudoviricetes</taxon>
        <taxon>Peduoviridae</taxon>
        <taxon>Maltschvirus</taxon>
        <taxon>Maltschvirus maltsch</taxon>
    </lineage>
</organism>
<reference evidence="1" key="1">
    <citation type="submission" date="2020-04" db="EMBL/GenBank/DDBJ databases">
        <authorList>
            <person name="Chiriac C."/>
            <person name="Salcher M."/>
            <person name="Ghai R."/>
            <person name="Kavagutti S V."/>
        </authorList>
    </citation>
    <scope>NUCLEOTIDE SEQUENCE</scope>
</reference>